<dbReference type="AlphaFoldDB" id="A0A3L6FPX8"/>
<feature type="region of interest" description="Disordered" evidence="1">
    <location>
        <begin position="1"/>
        <end position="22"/>
    </location>
</feature>
<organism evidence="2 3">
    <name type="scientific">Zea mays</name>
    <name type="common">Maize</name>
    <dbReference type="NCBI Taxonomy" id="4577"/>
    <lineage>
        <taxon>Eukaryota</taxon>
        <taxon>Viridiplantae</taxon>
        <taxon>Streptophyta</taxon>
        <taxon>Embryophyta</taxon>
        <taxon>Tracheophyta</taxon>
        <taxon>Spermatophyta</taxon>
        <taxon>Magnoliopsida</taxon>
        <taxon>Liliopsida</taxon>
        <taxon>Poales</taxon>
        <taxon>Poaceae</taxon>
        <taxon>PACMAD clade</taxon>
        <taxon>Panicoideae</taxon>
        <taxon>Andropogonodae</taxon>
        <taxon>Andropogoneae</taxon>
        <taxon>Tripsacinae</taxon>
        <taxon>Zea</taxon>
    </lineage>
</organism>
<evidence type="ECO:0000313" key="2">
    <source>
        <dbReference type="EMBL" id="PWZ33737.1"/>
    </source>
</evidence>
<sequence length="151" mass="15151">MLPTGGAAADGPAVGSSSSASKAKSFILDPPLPVVVHSTTLPTPNPTSGKALLCYTGSKRSRSENMCQNLSGLCLHQNDGSGSGSGAAATNDGCGSGCGAADVDKKVGSIVSDLEVIEAIVSNLKVEDDDVIDSDGDIDGLNADDQSYFDM</sequence>
<evidence type="ECO:0000256" key="1">
    <source>
        <dbReference type="SAM" id="MobiDB-lite"/>
    </source>
</evidence>
<gene>
    <name evidence="2" type="ORF">Zm00014a_030500</name>
</gene>
<name>A0A3L6FPX8_MAIZE</name>
<dbReference type="Proteomes" id="UP000251960">
    <property type="component" value="Chromosome 3"/>
</dbReference>
<accession>A0A3L6FPX8</accession>
<reference evidence="2 3" key="1">
    <citation type="journal article" date="2018" name="Nat. Genet.">
        <title>Extensive intraspecific gene order and gene structural variations between Mo17 and other maize genomes.</title>
        <authorList>
            <person name="Sun S."/>
            <person name="Zhou Y."/>
            <person name="Chen J."/>
            <person name="Shi J."/>
            <person name="Zhao H."/>
            <person name="Zhao H."/>
            <person name="Song W."/>
            <person name="Zhang M."/>
            <person name="Cui Y."/>
            <person name="Dong X."/>
            <person name="Liu H."/>
            <person name="Ma X."/>
            <person name="Jiao Y."/>
            <person name="Wang B."/>
            <person name="Wei X."/>
            <person name="Stein J.C."/>
            <person name="Glaubitz J.C."/>
            <person name="Lu F."/>
            <person name="Yu G."/>
            <person name="Liang C."/>
            <person name="Fengler K."/>
            <person name="Li B."/>
            <person name="Rafalski A."/>
            <person name="Schnable P.S."/>
            <person name="Ware D.H."/>
            <person name="Buckler E.S."/>
            <person name="Lai J."/>
        </authorList>
    </citation>
    <scope>NUCLEOTIDE SEQUENCE [LARGE SCALE GENOMIC DNA]</scope>
    <source>
        <strain evidence="3">cv. Missouri 17</strain>
        <tissue evidence="2">Seedling</tissue>
    </source>
</reference>
<evidence type="ECO:0000313" key="3">
    <source>
        <dbReference type="Proteomes" id="UP000251960"/>
    </source>
</evidence>
<dbReference type="EMBL" id="NCVQ01000004">
    <property type="protein sequence ID" value="PWZ33737.1"/>
    <property type="molecule type" value="Genomic_DNA"/>
</dbReference>
<comment type="caution">
    <text evidence="2">The sequence shown here is derived from an EMBL/GenBank/DDBJ whole genome shotgun (WGS) entry which is preliminary data.</text>
</comment>
<proteinExistence type="predicted"/>
<protein>
    <submittedName>
        <fullName evidence="2">Uncharacterized protein</fullName>
    </submittedName>
</protein>